<keyword evidence="2" id="KW-1185">Reference proteome</keyword>
<dbReference type="Proteomes" id="UP000792457">
    <property type="component" value="Unassembled WGS sequence"/>
</dbReference>
<gene>
    <name evidence="1" type="ORF">J437_LFUL007892</name>
</gene>
<protein>
    <submittedName>
        <fullName evidence="1">Uncharacterized protein</fullName>
    </submittedName>
</protein>
<accession>A0A8K0P1M2</accession>
<sequence>MLRDRFSDVMKHLRFDSRATRNQRLHTQRINLLWLPSHGLYFQFPDLRSALKSATGEIRCFAFTWALKEFRNKRHLE</sequence>
<dbReference type="EMBL" id="KZ308444">
    <property type="protein sequence ID" value="KAG8229717.1"/>
    <property type="molecule type" value="Genomic_DNA"/>
</dbReference>
<dbReference type="AlphaFoldDB" id="A0A8K0P1M2"/>
<dbReference type="OrthoDB" id="8123139at2759"/>
<evidence type="ECO:0000313" key="1">
    <source>
        <dbReference type="EMBL" id="KAG8229717.1"/>
    </source>
</evidence>
<comment type="caution">
    <text evidence="1">The sequence shown here is derived from an EMBL/GenBank/DDBJ whole genome shotgun (WGS) entry which is preliminary data.</text>
</comment>
<reference evidence="1" key="2">
    <citation type="submission" date="2017-10" db="EMBL/GenBank/DDBJ databases">
        <title>Ladona fulva Genome sequencing and assembly.</title>
        <authorList>
            <person name="Murali S."/>
            <person name="Richards S."/>
            <person name="Bandaranaike D."/>
            <person name="Bellair M."/>
            <person name="Blankenburg K."/>
            <person name="Chao H."/>
            <person name="Dinh H."/>
            <person name="Doddapaneni H."/>
            <person name="Dugan-Rocha S."/>
            <person name="Elkadiri S."/>
            <person name="Gnanaolivu R."/>
            <person name="Hernandez B."/>
            <person name="Skinner E."/>
            <person name="Javaid M."/>
            <person name="Lee S."/>
            <person name="Li M."/>
            <person name="Ming W."/>
            <person name="Munidasa M."/>
            <person name="Muniz J."/>
            <person name="Nguyen L."/>
            <person name="Hughes D."/>
            <person name="Osuji N."/>
            <person name="Pu L.-L."/>
            <person name="Puazo M."/>
            <person name="Qu C."/>
            <person name="Quiroz J."/>
            <person name="Raj R."/>
            <person name="Weissenberger G."/>
            <person name="Xin Y."/>
            <person name="Zou X."/>
            <person name="Han Y."/>
            <person name="Worley K."/>
            <person name="Muzny D."/>
            <person name="Gibbs R."/>
        </authorList>
    </citation>
    <scope>NUCLEOTIDE SEQUENCE</scope>
    <source>
        <strain evidence="1">Sampled in the wild</strain>
    </source>
</reference>
<name>A0A8K0P1M2_LADFU</name>
<organism evidence="1 2">
    <name type="scientific">Ladona fulva</name>
    <name type="common">Scarce chaser dragonfly</name>
    <name type="synonym">Libellula fulva</name>
    <dbReference type="NCBI Taxonomy" id="123851"/>
    <lineage>
        <taxon>Eukaryota</taxon>
        <taxon>Metazoa</taxon>
        <taxon>Ecdysozoa</taxon>
        <taxon>Arthropoda</taxon>
        <taxon>Hexapoda</taxon>
        <taxon>Insecta</taxon>
        <taxon>Pterygota</taxon>
        <taxon>Palaeoptera</taxon>
        <taxon>Odonata</taxon>
        <taxon>Epiprocta</taxon>
        <taxon>Anisoptera</taxon>
        <taxon>Libelluloidea</taxon>
        <taxon>Libellulidae</taxon>
        <taxon>Ladona</taxon>
    </lineage>
</organism>
<proteinExistence type="predicted"/>
<reference evidence="1" key="1">
    <citation type="submission" date="2013-04" db="EMBL/GenBank/DDBJ databases">
        <authorList>
            <person name="Qu J."/>
            <person name="Murali S.C."/>
            <person name="Bandaranaike D."/>
            <person name="Bellair M."/>
            <person name="Blankenburg K."/>
            <person name="Chao H."/>
            <person name="Dinh H."/>
            <person name="Doddapaneni H."/>
            <person name="Downs B."/>
            <person name="Dugan-Rocha S."/>
            <person name="Elkadiri S."/>
            <person name="Gnanaolivu R.D."/>
            <person name="Hernandez B."/>
            <person name="Javaid M."/>
            <person name="Jayaseelan J.C."/>
            <person name="Lee S."/>
            <person name="Li M."/>
            <person name="Ming W."/>
            <person name="Munidasa M."/>
            <person name="Muniz J."/>
            <person name="Nguyen L."/>
            <person name="Ongeri F."/>
            <person name="Osuji N."/>
            <person name="Pu L.-L."/>
            <person name="Puazo M."/>
            <person name="Qu C."/>
            <person name="Quiroz J."/>
            <person name="Raj R."/>
            <person name="Weissenberger G."/>
            <person name="Xin Y."/>
            <person name="Zou X."/>
            <person name="Han Y."/>
            <person name="Richards S."/>
            <person name="Worley K."/>
            <person name="Muzny D."/>
            <person name="Gibbs R."/>
        </authorList>
    </citation>
    <scope>NUCLEOTIDE SEQUENCE</scope>
    <source>
        <strain evidence="1">Sampled in the wild</strain>
    </source>
</reference>
<evidence type="ECO:0000313" key="2">
    <source>
        <dbReference type="Proteomes" id="UP000792457"/>
    </source>
</evidence>